<dbReference type="EMBL" id="ML742333">
    <property type="protein sequence ID" value="KAE8145561.1"/>
    <property type="molecule type" value="Genomic_DNA"/>
</dbReference>
<dbReference type="InterPro" id="IPR013328">
    <property type="entry name" value="6PGD_dom2"/>
</dbReference>
<proteinExistence type="predicted"/>
<reference evidence="1 2" key="1">
    <citation type="submission" date="2019-04" db="EMBL/GenBank/DDBJ databases">
        <title>Friends and foes A comparative genomics study of 23 Aspergillus species from section Flavi.</title>
        <authorList>
            <consortium name="DOE Joint Genome Institute"/>
            <person name="Kjaerbolling I."/>
            <person name="Vesth T."/>
            <person name="Frisvad J.C."/>
            <person name="Nybo J.L."/>
            <person name="Theobald S."/>
            <person name="Kildgaard S."/>
            <person name="Isbrandt T."/>
            <person name="Kuo A."/>
            <person name="Sato A."/>
            <person name="Lyhne E.K."/>
            <person name="Kogle M.E."/>
            <person name="Wiebenga A."/>
            <person name="Kun R.S."/>
            <person name="Lubbers R.J."/>
            <person name="Makela M.R."/>
            <person name="Barry K."/>
            <person name="Chovatia M."/>
            <person name="Clum A."/>
            <person name="Daum C."/>
            <person name="Haridas S."/>
            <person name="He G."/>
            <person name="LaButti K."/>
            <person name="Lipzen A."/>
            <person name="Mondo S."/>
            <person name="Riley R."/>
            <person name="Salamov A."/>
            <person name="Simmons B.A."/>
            <person name="Magnuson J.K."/>
            <person name="Henrissat B."/>
            <person name="Mortensen U.H."/>
            <person name="Larsen T.O."/>
            <person name="Devries R.P."/>
            <person name="Grigoriev I.V."/>
            <person name="Machida M."/>
            <person name="Baker S.E."/>
            <person name="Andersen M.R."/>
        </authorList>
    </citation>
    <scope>NUCLEOTIDE SEQUENCE [LARGE SCALE GENOMIC DNA]</scope>
    <source>
        <strain evidence="1 2">IBT 18842</strain>
    </source>
</reference>
<dbReference type="AlphaFoldDB" id="A0A5N6THI3"/>
<protein>
    <submittedName>
        <fullName evidence="1">Uncharacterized protein</fullName>
    </submittedName>
</protein>
<evidence type="ECO:0000313" key="1">
    <source>
        <dbReference type="EMBL" id="KAE8145561.1"/>
    </source>
</evidence>
<dbReference type="Gene3D" id="1.10.1040.10">
    <property type="entry name" value="N-(1-d-carboxylethyl)-l-norvaline Dehydrogenase, domain 2"/>
    <property type="match status" value="1"/>
</dbReference>
<dbReference type="Proteomes" id="UP000325780">
    <property type="component" value="Unassembled WGS sequence"/>
</dbReference>
<evidence type="ECO:0000313" key="2">
    <source>
        <dbReference type="Proteomes" id="UP000325780"/>
    </source>
</evidence>
<sequence>MPQLAWIGLGNMGRVHPPTQITRKQLTIHRAWPAKASQLKVLGNTFVIGMTRCTGSFEAVFPGPYVAYSARMRGGDYHRRREPLFGAGLVGKDARHALEMARSVGADMKGLVLADEYLATVQEVMGQRGDLAGIYGAVKMEGGLEFEN</sequence>
<accession>A0A5N6THI3</accession>
<dbReference type="OrthoDB" id="435038at2759"/>
<gene>
    <name evidence="1" type="ORF">BDV25DRAFT_144533</name>
</gene>
<name>A0A5N6THI3_ASPAV</name>
<dbReference type="SUPFAM" id="SSF48179">
    <property type="entry name" value="6-phosphogluconate dehydrogenase C-terminal domain-like"/>
    <property type="match status" value="1"/>
</dbReference>
<organism evidence="1 2">
    <name type="scientific">Aspergillus avenaceus</name>
    <dbReference type="NCBI Taxonomy" id="36643"/>
    <lineage>
        <taxon>Eukaryota</taxon>
        <taxon>Fungi</taxon>
        <taxon>Dikarya</taxon>
        <taxon>Ascomycota</taxon>
        <taxon>Pezizomycotina</taxon>
        <taxon>Eurotiomycetes</taxon>
        <taxon>Eurotiomycetidae</taxon>
        <taxon>Eurotiales</taxon>
        <taxon>Aspergillaceae</taxon>
        <taxon>Aspergillus</taxon>
        <taxon>Aspergillus subgen. Circumdati</taxon>
    </lineage>
</organism>
<keyword evidence="2" id="KW-1185">Reference proteome</keyword>
<dbReference type="InterPro" id="IPR008927">
    <property type="entry name" value="6-PGluconate_DH-like_C_sf"/>
</dbReference>